<evidence type="ECO:0000256" key="8">
    <source>
        <dbReference type="ARBA" id="ARBA00022842"/>
    </source>
</evidence>
<dbReference type="SMART" id="SM01329">
    <property type="entry name" value="Iso_dh"/>
    <property type="match status" value="1"/>
</dbReference>
<dbReference type="Proteomes" id="UP000319576">
    <property type="component" value="Chromosome"/>
</dbReference>
<evidence type="ECO:0000256" key="13">
    <source>
        <dbReference type="PIRSR" id="PIRSR604439-1"/>
    </source>
</evidence>
<feature type="binding site" evidence="14">
    <location>
        <position position="433"/>
    </location>
    <ligand>
        <name>NADP(+)</name>
        <dbReference type="ChEBI" id="CHEBI:58349"/>
    </ligand>
</feature>
<gene>
    <name evidence="19" type="primary">icdI</name>
    <name evidence="19" type="ORF">ETAA1_02750</name>
</gene>
<feature type="binding site" evidence="14">
    <location>
        <position position="378"/>
    </location>
    <ligand>
        <name>NADP(+)</name>
        <dbReference type="ChEBI" id="CHEBI:58349"/>
    </ligand>
</feature>
<evidence type="ECO:0000256" key="11">
    <source>
        <dbReference type="ARBA" id="ARBA00023211"/>
    </source>
</evidence>
<accession>A0A517XLL4</accession>
<evidence type="ECO:0000256" key="16">
    <source>
        <dbReference type="PIRSR" id="PIRSR604439-4"/>
    </source>
</evidence>
<evidence type="ECO:0000256" key="2">
    <source>
        <dbReference type="ARBA" id="ARBA00007769"/>
    </source>
</evidence>
<feature type="binding site" evidence="14">
    <location>
        <position position="130"/>
    </location>
    <ligand>
        <name>NADP(+)</name>
        <dbReference type="ChEBI" id="CHEBI:58349"/>
    </ligand>
</feature>
<dbReference type="Pfam" id="PF00180">
    <property type="entry name" value="Iso_dh"/>
    <property type="match status" value="1"/>
</dbReference>
<feature type="binding site" evidence="13">
    <location>
        <position position="141"/>
    </location>
    <ligand>
        <name>D-threo-isocitrate</name>
        <dbReference type="ChEBI" id="CHEBI:15562"/>
    </ligand>
</feature>
<keyword evidence="9 14" id="KW-0521">NADP</keyword>
<evidence type="ECO:0000256" key="14">
    <source>
        <dbReference type="PIRSR" id="PIRSR604439-2"/>
    </source>
</evidence>
<dbReference type="PROSITE" id="PS00470">
    <property type="entry name" value="IDH_IMDH"/>
    <property type="match status" value="1"/>
</dbReference>
<feature type="binding site" evidence="13">
    <location>
        <position position="179"/>
    </location>
    <ligand>
        <name>D-threo-isocitrate</name>
        <dbReference type="ChEBI" id="CHEBI:15562"/>
    </ligand>
</feature>
<dbReference type="OrthoDB" id="9806254at2"/>
<evidence type="ECO:0000256" key="9">
    <source>
        <dbReference type="ARBA" id="ARBA00022857"/>
    </source>
</evidence>
<reference evidence="19 20" key="1">
    <citation type="submission" date="2019-02" db="EMBL/GenBank/DDBJ databases">
        <title>Deep-cultivation of Planctomycetes and their phenomic and genomic characterization uncovers novel biology.</title>
        <authorList>
            <person name="Wiegand S."/>
            <person name="Jogler M."/>
            <person name="Boedeker C."/>
            <person name="Pinto D."/>
            <person name="Vollmers J."/>
            <person name="Rivas-Marin E."/>
            <person name="Kohn T."/>
            <person name="Peeters S.H."/>
            <person name="Heuer A."/>
            <person name="Rast P."/>
            <person name="Oberbeckmann S."/>
            <person name="Bunk B."/>
            <person name="Jeske O."/>
            <person name="Meyerdierks A."/>
            <person name="Storesund J.E."/>
            <person name="Kallscheuer N."/>
            <person name="Luecker S."/>
            <person name="Lage O.M."/>
            <person name="Pohl T."/>
            <person name="Merkel B.J."/>
            <person name="Hornburger P."/>
            <person name="Mueller R.-W."/>
            <person name="Bruemmer F."/>
            <person name="Labrenz M."/>
            <person name="Spormann A.M."/>
            <person name="Op den Camp H."/>
            <person name="Overmann J."/>
            <person name="Amann R."/>
            <person name="Jetten M.S.M."/>
            <person name="Mascher T."/>
            <person name="Medema M.H."/>
            <person name="Devos D.P."/>
            <person name="Kaster A.-K."/>
            <person name="Ovreas L."/>
            <person name="Rohde M."/>
            <person name="Galperin M.Y."/>
            <person name="Jogler C."/>
        </authorList>
    </citation>
    <scope>NUCLEOTIDE SEQUENCE [LARGE SCALE GENOMIC DNA]</scope>
    <source>
        <strain evidence="19 20">ETA_A1</strain>
    </source>
</reference>
<evidence type="ECO:0000256" key="7">
    <source>
        <dbReference type="ARBA" id="ARBA00022723"/>
    </source>
</evidence>
<evidence type="ECO:0000256" key="3">
    <source>
        <dbReference type="ARBA" id="ARBA00011738"/>
    </source>
</evidence>
<dbReference type="PANTHER" id="PTHR43504">
    <property type="entry name" value="ISOCITRATE DEHYDROGENASE [NADP]"/>
    <property type="match status" value="1"/>
</dbReference>
<dbReference type="SUPFAM" id="SSF53659">
    <property type="entry name" value="Isocitrate/Isopropylmalate dehydrogenase-like"/>
    <property type="match status" value="1"/>
</dbReference>
<keyword evidence="7" id="KW-0479">Metal-binding</keyword>
<evidence type="ECO:0000256" key="15">
    <source>
        <dbReference type="PIRSR" id="PIRSR604439-3"/>
    </source>
</evidence>
<feature type="modified residue" description="N6-succinyllysine" evidence="17">
    <location>
        <position position="267"/>
    </location>
</feature>
<feature type="site" description="Critical for catalysis" evidence="16">
    <location>
        <position position="186"/>
    </location>
</feature>
<dbReference type="Gene3D" id="3.40.718.10">
    <property type="entry name" value="Isopropylmalate Dehydrogenase"/>
    <property type="match status" value="1"/>
</dbReference>
<evidence type="ECO:0000256" key="6">
    <source>
        <dbReference type="ARBA" id="ARBA00022532"/>
    </source>
</evidence>
<feature type="binding site" evidence="13">
    <location>
        <position position="155"/>
    </location>
    <ligand>
        <name>D-threo-isocitrate</name>
        <dbReference type="ChEBI" id="CHEBI:15562"/>
    </ligand>
</feature>
<comment type="cofactor">
    <cofactor evidence="1">
        <name>Mn(2+)</name>
        <dbReference type="ChEBI" id="CHEBI:29035"/>
    </cofactor>
</comment>
<dbReference type="GO" id="GO:0006099">
    <property type="term" value="P:tricarboxylic acid cycle"/>
    <property type="evidence" value="ECO:0007669"/>
    <property type="project" value="UniProtKB-KW"/>
</dbReference>
<dbReference type="InterPro" id="IPR019818">
    <property type="entry name" value="IsoCit/isopropylmalate_DH_CS"/>
</dbReference>
<protein>
    <recommendedName>
        <fullName evidence="4">isocitrate dehydrogenase (NADP(+))</fullName>
        <ecNumber evidence="4">1.1.1.42</ecNumber>
    </recommendedName>
</protein>
<evidence type="ECO:0000256" key="4">
    <source>
        <dbReference type="ARBA" id="ARBA00013013"/>
    </source>
</evidence>
<evidence type="ECO:0000313" key="19">
    <source>
        <dbReference type="EMBL" id="QDU18389.1"/>
    </source>
</evidence>
<keyword evidence="20" id="KW-1185">Reference proteome</keyword>
<dbReference type="KEGG" id="uli:ETAA1_02750"/>
<dbReference type="NCBIfam" id="NF005425">
    <property type="entry name" value="PRK07006.1"/>
    <property type="match status" value="1"/>
</dbReference>
<sequence>MTAPTYDKLTAPTSGTRVTYDGGKWTIPNDPIVVLLKGDGIGADVGNVPGITTAAVKVLDAAVKKAYGGTKKVVWFEAEAGDEARKRYCPDLTDDALKALPEDGQRAAYLPDDTLKAFDYYKVGLKGPLTTPIGGGFRSINVYLRFKFDLYGCVRPVRYYQGVDAPNRNANKVDMCIFRENTEDVYCGIEFKSGTDKQKKLVAFLREMGYGPDVLLDSAGIGIKPISPERTRRLVRMAIQYAVDKKLPSVTLCHKGNIMKFTEGAFKDWGYELAKAEFRDHIVTEDEVYKDHGGKAPAGKIVVKDRIADSMFQQIQLRPDEYSVIATPNLNGDYLSDAVAALTGGIGLAAGANIGDGAAMFEATHGTAPKYTGKNRANPGAVLLSGALLLEFLQWFEAANLVNKAVEATFAEADATAKAGPGGKLYVTYDIARQFPGYGEGAGASSTEFADRIIHHIGKM</sequence>
<dbReference type="AlphaFoldDB" id="A0A517XLL4"/>
<evidence type="ECO:0000256" key="17">
    <source>
        <dbReference type="PIRSR" id="PIRSR604439-5"/>
    </source>
</evidence>
<evidence type="ECO:0000259" key="18">
    <source>
        <dbReference type="SMART" id="SM01329"/>
    </source>
</evidence>
<feature type="binding site" evidence="14">
    <location>
        <position position="429"/>
    </location>
    <ligand>
        <name>NADP(+)</name>
        <dbReference type="ChEBI" id="CHEBI:58349"/>
    </ligand>
</feature>
<feature type="binding site" evidence="13">
    <location>
        <position position="139"/>
    </location>
    <ligand>
        <name>D-threo-isocitrate</name>
        <dbReference type="ChEBI" id="CHEBI:15562"/>
    </ligand>
</feature>
<keyword evidence="5" id="KW-0329">Glyoxylate bypass</keyword>
<organism evidence="19 20">
    <name type="scientific">Urbifossiella limnaea</name>
    <dbReference type="NCBI Taxonomy" id="2528023"/>
    <lineage>
        <taxon>Bacteria</taxon>
        <taxon>Pseudomonadati</taxon>
        <taxon>Planctomycetota</taxon>
        <taxon>Planctomycetia</taxon>
        <taxon>Gemmatales</taxon>
        <taxon>Gemmataceae</taxon>
        <taxon>Urbifossiella</taxon>
    </lineage>
</organism>
<dbReference type="GO" id="GO:0000287">
    <property type="term" value="F:magnesium ion binding"/>
    <property type="evidence" value="ECO:0007669"/>
    <property type="project" value="InterPro"/>
</dbReference>
<comment type="similarity">
    <text evidence="2">Belongs to the isocitrate and isopropylmalate dehydrogenases family.</text>
</comment>
<feature type="modified residue" description="Phosphoserine" evidence="17">
    <location>
        <position position="139"/>
    </location>
</feature>
<dbReference type="InterPro" id="IPR004439">
    <property type="entry name" value="Isocitrate_DH_NADP_dimer_prok"/>
</dbReference>
<keyword evidence="11 15" id="KW-0464">Manganese</keyword>
<dbReference type="EMBL" id="CP036273">
    <property type="protein sequence ID" value="QDU18389.1"/>
    <property type="molecule type" value="Genomic_DNA"/>
</dbReference>
<evidence type="ECO:0000256" key="10">
    <source>
        <dbReference type="ARBA" id="ARBA00023002"/>
    </source>
</evidence>
<keyword evidence="8 15" id="KW-0460">Magnesium</keyword>
<dbReference type="GO" id="GO:0004450">
    <property type="term" value="F:isocitrate dehydrogenase (NADP+) activity"/>
    <property type="evidence" value="ECO:0007669"/>
    <property type="project" value="UniProtKB-EC"/>
</dbReference>
<feature type="modified residue" description="N6-succinyllysine" evidence="17">
    <location>
        <position position="126"/>
    </location>
</feature>
<evidence type="ECO:0000256" key="1">
    <source>
        <dbReference type="ARBA" id="ARBA00001936"/>
    </source>
</evidence>
<feature type="binding site" evidence="14">
    <location>
        <begin position="365"/>
        <end position="371"/>
    </location>
    <ligand>
        <name>NADP(+)</name>
        <dbReference type="ChEBI" id="CHEBI:58349"/>
    </ligand>
</feature>
<feature type="binding site" evidence="13">
    <location>
        <position position="145"/>
    </location>
    <ligand>
        <name>D-threo-isocitrate</name>
        <dbReference type="ChEBI" id="CHEBI:15562"/>
    </ligand>
</feature>
<dbReference type="PANTHER" id="PTHR43504:SF1">
    <property type="entry name" value="ISOCITRATE DEHYDROGENASE [NADP]"/>
    <property type="match status" value="1"/>
</dbReference>
<evidence type="ECO:0000256" key="5">
    <source>
        <dbReference type="ARBA" id="ARBA00022435"/>
    </source>
</evidence>
<dbReference type="EC" id="1.1.1.42" evidence="4"/>
<name>A0A517XLL4_9BACT</name>
<dbReference type="GO" id="GO:0006097">
    <property type="term" value="P:glyoxylate cycle"/>
    <property type="evidence" value="ECO:0007669"/>
    <property type="project" value="UniProtKB-KW"/>
</dbReference>
<evidence type="ECO:0000256" key="12">
    <source>
        <dbReference type="ARBA" id="ARBA00023554"/>
    </source>
</evidence>
<comment type="catalytic activity">
    <reaction evidence="12">
        <text>D-threo-isocitrate + NADP(+) = 2-oxoglutarate + CO2 + NADPH</text>
        <dbReference type="Rhea" id="RHEA:19629"/>
        <dbReference type="ChEBI" id="CHEBI:15562"/>
        <dbReference type="ChEBI" id="CHEBI:16526"/>
        <dbReference type="ChEBI" id="CHEBI:16810"/>
        <dbReference type="ChEBI" id="CHEBI:57783"/>
        <dbReference type="ChEBI" id="CHEBI:58349"/>
        <dbReference type="EC" id="1.1.1.42"/>
    </reaction>
</comment>
<comment type="cofactor">
    <cofactor evidence="15">
        <name>Mg(2+)</name>
        <dbReference type="ChEBI" id="CHEBI:18420"/>
    </cofactor>
    <cofactor evidence="15">
        <name>Mn(2+)</name>
        <dbReference type="ChEBI" id="CHEBI:29035"/>
    </cofactor>
    <text evidence="15">Binds 1 Mg(2+) or Mn(2+) ion per subunit.</text>
</comment>
<dbReference type="RefSeq" id="WP_145233639.1">
    <property type="nucleotide sequence ID" value="NZ_CP036273.1"/>
</dbReference>
<dbReference type="InterPro" id="IPR024084">
    <property type="entry name" value="IsoPropMal-DH-like_dom"/>
</dbReference>
<comment type="subunit">
    <text evidence="3">Homodimer.</text>
</comment>
<evidence type="ECO:0000313" key="20">
    <source>
        <dbReference type="Proteomes" id="UP000319576"/>
    </source>
</evidence>
<proteinExistence type="inferred from homology"/>
<keyword evidence="10 19" id="KW-0560">Oxidoreductase</keyword>
<dbReference type="GO" id="GO:0051287">
    <property type="term" value="F:NAD binding"/>
    <property type="evidence" value="ECO:0007669"/>
    <property type="project" value="InterPro"/>
</dbReference>
<feature type="site" description="Critical for catalysis" evidence="16">
    <location>
        <position position="255"/>
    </location>
</feature>
<keyword evidence="6" id="KW-0816">Tricarboxylic acid cycle</keyword>
<feature type="binding site" evidence="15">
    <location>
        <position position="333"/>
    </location>
    <ligand>
        <name>Mg(2+)</name>
        <dbReference type="ChEBI" id="CHEBI:18420"/>
    </ligand>
</feature>
<feature type="domain" description="Isopropylmalate dehydrogenase-like" evidence="18">
    <location>
        <begin position="32"/>
        <end position="453"/>
    </location>
</feature>